<comment type="catalytic activity">
    <reaction evidence="3">
        <text>[protein]-L-glutamate 5-O-methyl ester + H2O = L-glutamyl-[protein] + methanol + H(+)</text>
        <dbReference type="Rhea" id="RHEA:23236"/>
        <dbReference type="Rhea" id="RHEA-COMP:10208"/>
        <dbReference type="Rhea" id="RHEA-COMP:10311"/>
        <dbReference type="ChEBI" id="CHEBI:15377"/>
        <dbReference type="ChEBI" id="CHEBI:15378"/>
        <dbReference type="ChEBI" id="CHEBI:17790"/>
        <dbReference type="ChEBI" id="CHEBI:29973"/>
        <dbReference type="ChEBI" id="CHEBI:82795"/>
        <dbReference type="EC" id="3.1.1.61"/>
    </reaction>
</comment>
<dbReference type="Pfam" id="PF01339">
    <property type="entry name" value="CheB_methylest"/>
    <property type="match status" value="1"/>
</dbReference>
<dbReference type="GO" id="GO:0006935">
    <property type="term" value="P:chemotaxis"/>
    <property type="evidence" value="ECO:0007669"/>
    <property type="project" value="UniProtKB-UniRule"/>
</dbReference>
<evidence type="ECO:0000256" key="4">
    <source>
        <dbReference type="PROSITE-ProRule" id="PRU00050"/>
    </source>
</evidence>
<evidence type="ECO:0000313" key="7">
    <source>
        <dbReference type="Proteomes" id="UP000218113"/>
    </source>
</evidence>
<feature type="active site" evidence="4">
    <location>
        <position position="38"/>
    </location>
</feature>
<dbReference type="CDD" id="cd16433">
    <property type="entry name" value="CheB"/>
    <property type="match status" value="1"/>
</dbReference>
<comment type="caution">
    <text evidence="6">The sequence shown here is derived from an EMBL/GenBank/DDBJ whole genome shotgun (WGS) entry which is preliminary data.</text>
</comment>
<feature type="domain" description="CheB-type methylesterase" evidence="5">
    <location>
        <begin position="1"/>
        <end position="189"/>
    </location>
</feature>
<evidence type="ECO:0000256" key="1">
    <source>
        <dbReference type="ARBA" id="ARBA00022801"/>
    </source>
</evidence>
<dbReference type="AlphaFoldDB" id="A0A2A4SSY6"/>
<sequence>MKYDAIVIGVSAGGMEALSVIFPGLPKEFPLSITVVQHRQADSDDFLIQYLNNLSPMLVKEAEEKESLSSGVVYIAPPGYHLLIEEDHSFTLSVDPPVNYARPSIDVLFESAADAFMEKLVGIVLTGASADGSLGLKKIKELGGLTLVQAPETAEHPFMPRAAVQATQIDHILQLNQISPFLLEQFSVHS</sequence>
<dbReference type="InterPro" id="IPR035909">
    <property type="entry name" value="CheB_C"/>
</dbReference>
<reference evidence="7" key="1">
    <citation type="submission" date="2017-08" db="EMBL/GenBank/DDBJ databases">
        <title>A dynamic microbial community with high functional redundancy inhabits the cold, oxic subseafloor aquifer.</title>
        <authorList>
            <person name="Tully B.J."/>
            <person name="Wheat C.G."/>
            <person name="Glazer B.T."/>
            <person name="Huber J.A."/>
        </authorList>
    </citation>
    <scope>NUCLEOTIDE SEQUENCE [LARGE SCALE GENOMIC DNA]</scope>
</reference>
<accession>A0A2A4SSY6</accession>
<feature type="active site" evidence="4">
    <location>
        <position position="131"/>
    </location>
</feature>
<dbReference type="SUPFAM" id="SSF52738">
    <property type="entry name" value="Methylesterase CheB, C-terminal domain"/>
    <property type="match status" value="1"/>
</dbReference>
<feature type="active site" evidence="4">
    <location>
        <position position="11"/>
    </location>
</feature>
<keyword evidence="1 4" id="KW-0378">Hydrolase</keyword>
<evidence type="ECO:0000313" key="6">
    <source>
        <dbReference type="EMBL" id="PCI24526.1"/>
    </source>
</evidence>
<evidence type="ECO:0000256" key="2">
    <source>
        <dbReference type="ARBA" id="ARBA00039140"/>
    </source>
</evidence>
<dbReference type="EMBL" id="NVSR01000122">
    <property type="protein sequence ID" value="PCI24526.1"/>
    <property type="molecule type" value="Genomic_DNA"/>
</dbReference>
<evidence type="ECO:0000256" key="3">
    <source>
        <dbReference type="ARBA" id="ARBA00048267"/>
    </source>
</evidence>
<dbReference type="GO" id="GO:0000156">
    <property type="term" value="F:phosphorelay response regulator activity"/>
    <property type="evidence" value="ECO:0007669"/>
    <property type="project" value="InterPro"/>
</dbReference>
<gene>
    <name evidence="6" type="ORF">COB67_11550</name>
</gene>
<dbReference type="PANTHER" id="PTHR42872:SF3">
    <property type="entry name" value="PROTEIN-GLUTAMATE METHYLESTERASE_PROTEIN-GLUTAMINE GLUTAMINASE 1"/>
    <property type="match status" value="1"/>
</dbReference>
<dbReference type="PROSITE" id="PS50122">
    <property type="entry name" value="CHEB"/>
    <property type="match status" value="1"/>
</dbReference>
<dbReference type="GO" id="GO:0008984">
    <property type="term" value="F:protein-glutamate methylesterase activity"/>
    <property type="evidence" value="ECO:0007669"/>
    <property type="project" value="UniProtKB-EC"/>
</dbReference>
<organism evidence="6 7">
    <name type="scientific">SAR324 cluster bacterium</name>
    <dbReference type="NCBI Taxonomy" id="2024889"/>
    <lineage>
        <taxon>Bacteria</taxon>
        <taxon>Deltaproteobacteria</taxon>
        <taxon>SAR324 cluster</taxon>
    </lineage>
</organism>
<evidence type="ECO:0000259" key="5">
    <source>
        <dbReference type="PROSITE" id="PS50122"/>
    </source>
</evidence>
<dbReference type="PANTHER" id="PTHR42872">
    <property type="entry name" value="PROTEIN-GLUTAMATE METHYLESTERASE/PROTEIN-GLUTAMINE GLUTAMINASE"/>
    <property type="match status" value="1"/>
</dbReference>
<dbReference type="Proteomes" id="UP000218113">
    <property type="component" value="Unassembled WGS sequence"/>
</dbReference>
<proteinExistence type="predicted"/>
<dbReference type="GO" id="GO:0005737">
    <property type="term" value="C:cytoplasm"/>
    <property type="evidence" value="ECO:0007669"/>
    <property type="project" value="InterPro"/>
</dbReference>
<protein>
    <recommendedName>
        <fullName evidence="2">protein-glutamate methylesterase</fullName>
        <ecNumber evidence="2">3.1.1.61</ecNumber>
    </recommendedName>
</protein>
<dbReference type="Gene3D" id="3.40.50.180">
    <property type="entry name" value="Methylesterase CheB, C-terminal domain"/>
    <property type="match status" value="1"/>
</dbReference>
<name>A0A2A4SSY6_9DELT</name>
<dbReference type="EC" id="3.1.1.61" evidence="2"/>
<keyword evidence="4" id="KW-0145">Chemotaxis</keyword>
<dbReference type="InterPro" id="IPR000673">
    <property type="entry name" value="Sig_transdc_resp-reg_Me-estase"/>
</dbReference>